<dbReference type="InterPro" id="IPR011006">
    <property type="entry name" value="CheY-like_superfamily"/>
</dbReference>
<dbReference type="AlphaFoldDB" id="A0A948T1J3"/>
<dbReference type="GO" id="GO:0000156">
    <property type="term" value="F:phosphorelay response regulator activity"/>
    <property type="evidence" value="ECO:0007669"/>
    <property type="project" value="InterPro"/>
</dbReference>
<dbReference type="EMBL" id="JAHLFP010000008">
    <property type="protein sequence ID" value="MBU3805546.1"/>
    <property type="molecule type" value="Genomic_DNA"/>
</dbReference>
<accession>A0A948T1J3</accession>
<evidence type="ECO:0000313" key="3">
    <source>
        <dbReference type="Proteomes" id="UP000713596"/>
    </source>
</evidence>
<dbReference type="Gene3D" id="2.40.50.1020">
    <property type="entry name" value="LytTr DNA-binding domain"/>
    <property type="match status" value="1"/>
</dbReference>
<dbReference type="GO" id="GO:0003677">
    <property type="term" value="F:DNA binding"/>
    <property type="evidence" value="ECO:0007669"/>
    <property type="project" value="UniProtKB-KW"/>
</dbReference>
<dbReference type="SUPFAM" id="SSF52172">
    <property type="entry name" value="CheY-like"/>
    <property type="match status" value="1"/>
</dbReference>
<proteinExistence type="predicted"/>
<gene>
    <name evidence="2" type="ORF">H9882_01380</name>
</gene>
<dbReference type="Gene3D" id="3.40.50.2300">
    <property type="match status" value="1"/>
</dbReference>
<protein>
    <submittedName>
        <fullName evidence="2">LytTR family DNA-binding domain-containing protein</fullName>
    </submittedName>
</protein>
<dbReference type="SMART" id="SM00850">
    <property type="entry name" value="LytTR"/>
    <property type="match status" value="1"/>
</dbReference>
<dbReference type="PANTHER" id="PTHR37299">
    <property type="entry name" value="TRANSCRIPTIONAL REGULATOR-RELATED"/>
    <property type="match status" value="1"/>
</dbReference>
<dbReference type="PANTHER" id="PTHR37299:SF1">
    <property type="entry name" value="STAGE 0 SPORULATION PROTEIN A HOMOLOG"/>
    <property type="match status" value="1"/>
</dbReference>
<organism evidence="2 3">
    <name type="scientific">Candidatus Allofournierella pullistercoris</name>
    <dbReference type="NCBI Taxonomy" id="2838597"/>
    <lineage>
        <taxon>Bacteria</taxon>
        <taxon>Bacillati</taxon>
        <taxon>Bacillota</taxon>
        <taxon>Clostridia</taxon>
        <taxon>Eubacteriales</taxon>
        <taxon>Oscillospiraceae</taxon>
        <taxon>Allofournierella</taxon>
    </lineage>
</organism>
<reference evidence="2" key="1">
    <citation type="journal article" date="2021" name="PeerJ">
        <title>Extensive microbial diversity within the chicken gut microbiome revealed by metagenomics and culture.</title>
        <authorList>
            <person name="Gilroy R."/>
            <person name="Ravi A."/>
            <person name="Getino M."/>
            <person name="Pursley I."/>
            <person name="Horton D.L."/>
            <person name="Alikhan N.F."/>
            <person name="Baker D."/>
            <person name="Gharbi K."/>
            <person name="Hall N."/>
            <person name="Watson M."/>
            <person name="Adriaenssens E.M."/>
            <person name="Foster-Nyarko E."/>
            <person name="Jarju S."/>
            <person name="Secka A."/>
            <person name="Antonio M."/>
            <person name="Oren A."/>
            <person name="Chaudhuri R.R."/>
            <person name="La Ragione R."/>
            <person name="Hildebrand F."/>
            <person name="Pallen M.J."/>
        </authorList>
    </citation>
    <scope>NUCLEOTIDE SEQUENCE</scope>
    <source>
        <strain evidence="2">B5_2728</strain>
    </source>
</reference>
<dbReference type="CDD" id="cd00156">
    <property type="entry name" value="REC"/>
    <property type="match status" value="1"/>
</dbReference>
<dbReference type="InterPro" id="IPR046947">
    <property type="entry name" value="LytR-like"/>
</dbReference>
<dbReference type="Proteomes" id="UP000713596">
    <property type="component" value="Unassembled WGS sequence"/>
</dbReference>
<dbReference type="PROSITE" id="PS50930">
    <property type="entry name" value="HTH_LYTTR"/>
    <property type="match status" value="1"/>
</dbReference>
<reference evidence="2" key="2">
    <citation type="submission" date="2021-04" db="EMBL/GenBank/DDBJ databases">
        <authorList>
            <person name="Gilroy R."/>
        </authorList>
    </citation>
    <scope>NUCLEOTIDE SEQUENCE</scope>
    <source>
        <strain evidence="2">B5_2728</strain>
    </source>
</reference>
<sequence>MLQILLYDTNPEFAKALADRISGLSCFCKNTMEISYLTDAKALLAKASSRCDLLLLEMPEDAFVGLNLVRQIRVKNPNLVVIFISDYLELARFGYEVQAFRYLAKSELCHHLEEYIRDAIQQCQPQENFITVLSGGEWLHLPIQNLIYIHCQGPEQHLHLHNTPRTPLPVRKTLLALEQELRGQGFLRIHKSYLVNMAYLEFLQSTCAMLTTGLKLPSGTRDYRKKLKQYLAWKQAQGNL</sequence>
<keyword evidence="2" id="KW-0238">DNA-binding</keyword>
<evidence type="ECO:0000313" key="2">
    <source>
        <dbReference type="EMBL" id="MBU3805546.1"/>
    </source>
</evidence>
<dbReference type="InterPro" id="IPR007492">
    <property type="entry name" value="LytTR_DNA-bd_dom"/>
</dbReference>
<name>A0A948T1J3_9FIRM</name>
<feature type="domain" description="HTH LytTR-type" evidence="1">
    <location>
        <begin position="130"/>
        <end position="233"/>
    </location>
</feature>
<dbReference type="Pfam" id="PF04397">
    <property type="entry name" value="LytTR"/>
    <property type="match status" value="1"/>
</dbReference>
<comment type="caution">
    <text evidence="2">The sequence shown here is derived from an EMBL/GenBank/DDBJ whole genome shotgun (WGS) entry which is preliminary data.</text>
</comment>
<evidence type="ECO:0000259" key="1">
    <source>
        <dbReference type="PROSITE" id="PS50930"/>
    </source>
</evidence>